<name>A0ACC1BGU6_9ROSI</name>
<gene>
    <name evidence="1" type="ORF">Patl1_28507</name>
</gene>
<evidence type="ECO:0000313" key="1">
    <source>
        <dbReference type="EMBL" id="KAJ0098074.1"/>
    </source>
</evidence>
<comment type="caution">
    <text evidence="1">The sequence shown here is derived from an EMBL/GenBank/DDBJ whole genome shotgun (WGS) entry which is preliminary data.</text>
</comment>
<dbReference type="Proteomes" id="UP001164250">
    <property type="component" value="Chromosome 5"/>
</dbReference>
<keyword evidence="2" id="KW-1185">Reference proteome</keyword>
<evidence type="ECO:0000313" key="2">
    <source>
        <dbReference type="Proteomes" id="UP001164250"/>
    </source>
</evidence>
<sequence length="86" mass="9614">MYNNKCTSHLWRMLTPCLDSQVINVVSTLRGVGVDLGRVSLVYALLGSPVSPSLGLILKVKLFHIYSDCRFSILTYSKVLMQHAML</sequence>
<accession>A0ACC1BGU6</accession>
<reference evidence="2" key="1">
    <citation type="journal article" date="2023" name="G3 (Bethesda)">
        <title>Genome assembly and association tests identify interacting loci associated with vigor, precocity, and sex in interspecific pistachio rootstocks.</title>
        <authorList>
            <person name="Palmer W."/>
            <person name="Jacygrad E."/>
            <person name="Sagayaradj S."/>
            <person name="Cavanaugh K."/>
            <person name="Han R."/>
            <person name="Bertier L."/>
            <person name="Beede B."/>
            <person name="Kafkas S."/>
            <person name="Golino D."/>
            <person name="Preece J."/>
            <person name="Michelmore R."/>
        </authorList>
    </citation>
    <scope>NUCLEOTIDE SEQUENCE [LARGE SCALE GENOMIC DNA]</scope>
</reference>
<proteinExistence type="predicted"/>
<protein>
    <submittedName>
        <fullName evidence="1">Uncharacterized protein</fullName>
    </submittedName>
</protein>
<organism evidence="1 2">
    <name type="scientific">Pistacia atlantica</name>
    <dbReference type="NCBI Taxonomy" id="434234"/>
    <lineage>
        <taxon>Eukaryota</taxon>
        <taxon>Viridiplantae</taxon>
        <taxon>Streptophyta</taxon>
        <taxon>Embryophyta</taxon>
        <taxon>Tracheophyta</taxon>
        <taxon>Spermatophyta</taxon>
        <taxon>Magnoliopsida</taxon>
        <taxon>eudicotyledons</taxon>
        <taxon>Gunneridae</taxon>
        <taxon>Pentapetalae</taxon>
        <taxon>rosids</taxon>
        <taxon>malvids</taxon>
        <taxon>Sapindales</taxon>
        <taxon>Anacardiaceae</taxon>
        <taxon>Pistacia</taxon>
    </lineage>
</organism>
<dbReference type="EMBL" id="CM047901">
    <property type="protein sequence ID" value="KAJ0098074.1"/>
    <property type="molecule type" value="Genomic_DNA"/>
</dbReference>